<dbReference type="EMBL" id="CAJVPM010045043">
    <property type="protein sequence ID" value="CAG8715504.1"/>
    <property type="molecule type" value="Genomic_DNA"/>
</dbReference>
<name>A0ACA9PPI2_9GLOM</name>
<feature type="non-terminal residue" evidence="1">
    <location>
        <position position="109"/>
    </location>
</feature>
<feature type="non-terminal residue" evidence="1">
    <location>
        <position position="1"/>
    </location>
</feature>
<gene>
    <name evidence="1" type="ORF">SCALOS_LOCUS11043</name>
</gene>
<comment type="caution">
    <text evidence="1">The sequence shown here is derived from an EMBL/GenBank/DDBJ whole genome shotgun (WGS) entry which is preliminary data.</text>
</comment>
<evidence type="ECO:0000313" key="1">
    <source>
        <dbReference type="EMBL" id="CAG8715504.1"/>
    </source>
</evidence>
<reference evidence="1" key="1">
    <citation type="submission" date="2021-06" db="EMBL/GenBank/DDBJ databases">
        <authorList>
            <person name="Kallberg Y."/>
            <person name="Tangrot J."/>
            <person name="Rosling A."/>
        </authorList>
    </citation>
    <scope>NUCLEOTIDE SEQUENCE</scope>
    <source>
        <strain evidence="1">AU212A</strain>
    </source>
</reference>
<proteinExistence type="predicted"/>
<protein>
    <submittedName>
        <fullName evidence="1">7236_t:CDS:1</fullName>
    </submittedName>
</protein>
<dbReference type="Proteomes" id="UP000789860">
    <property type="component" value="Unassembled WGS sequence"/>
</dbReference>
<sequence length="109" mass="12307">VILTGATDGIGKVMARTLSSYKPKRLILPIRNREKGQLLLDYIQSSNDGKVECIELWDLDLTKLNSVKSFCDKFISEVDELHYLFNNAGIVKPNAPPTMTVDGYEEQFQ</sequence>
<evidence type="ECO:0000313" key="2">
    <source>
        <dbReference type="Proteomes" id="UP000789860"/>
    </source>
</evidence>
<organism evidence="1 2">
    <name type="scientific">Scutellospora calospora</name>
    <dbReference type="NCBI Taxonomy" id="85575"/>
    <lineage>
        <taxon>Eukaryota</taxon>
        <taxon>Fungi</taxon>
        <taxon>Fungi incertae sedis</taxon>
        <taxon>Mucoromycota</taxon>
        <taxon>Glomeromycotina</taxon>
        <taxon>Glomeromycetes</taxon>
        <taxon>Diversisporales</taxon>
        <taxon>Gigasporaceae</taxon>
        <taxon>Scutellospora</taxon>
    </lineage>
</organism>
<accession>A0ACA9PPI2</accession>
<keyword evidence="2" id="KW-1185">Reference proteome</keyword>